<dbReference type="OrthoDB" id="3214648at2"/>
<protein>
    <submittedName>
        <fullName evidence="1">Uncharacterized protein</fullName>
    </submittedName>
</protein>
<accession>A0A5C8Z7E0</accession>
<dbReference type="Proteomes" id="UP000321234">
    <property type="component" value="Unassembled WGS sequence"/>
</dbReference>
<keyword evidence="2" id="KW-1185">Reference proteome</keyword>
<dbReference type="AlphaFoldDB" id="A0A5C8Z7E0"/>
<organism evidence="1 2">
    <name type="scientific">Quadrisphaera setariae</name>
    <dbReference type="NCBI Taxonomy" id="2593304"/>
    <lineage>
        <taxon>Bacteria</taxon>
        <taxon>Bacillati</taxon>
        <taxon>Actinomycetota</taxon>
        <taxon>Actinomycetes</taxon>
        <taxon>Kineosporiales</taxon>
        <taxon>Kineosporiaceae</taxon>
        <taxon>Quadrisphaera</taxon>
    </lineage>
</organism>
<dbReference type="EMBL" id="VKAC01000012">
    <property type="protein sequence ID" value="TXR52776.1"/>
    <property type="molecule type" value="Genomic_DNA"/>
</dbReference>
<gene>
    <name evidence="1" type="ORF">FMM08_18715</name>
</gene>
<reference evidence="1 2" key="1">
    <citation type="submission" date="2019-07" db="EMBL/GenBank/DDBJ databases">
        <title>Quadrisphaera sp. strain DD2A genome sequencing and assembly.</title>
        <authorList>
            <person name="Kim I."/>
        </authorList>
    </citation>
    <scope>NUCLEOTIDE SEQUENCE [LARGE SCALE GENOMIC DNA]</scope>
    <source>
        <strain evidence="1 2">DD2A</strain>
    </source>
</reference>
<evidence type="ECO:0000313" key="2">
    <source>
        <dbReference type="Proteomes" id="UP000321234"/>
    </source>
</evidence>
<name>A0A5C8Z7E0_9ACTN</name>
<proteinExistence type="predicted"/>
<comment type="caution">
    <text evidence="1">The sequence shown here is derived from an EMBL/GenBank/DDBJ whole genome shotgun (WGS) entry which is preliminary data.</text>
</comment>
<sequence>MSAAPTPVLSRWTWAFEDADGSAVSPSEPAQPDAGFTAQADAEQWVGLQWRDLLAAGAEGAVLLRDGVRVYGPMPLRPAE</sequence>
<dbReference type="RefSeq" id="WP_147927898.1">
    <property type="nucleotide sequence ID" value="NZ_VKAC01000012.1"/>
</dbReference>
<evidence type="ECO:0000313" key="1">
    <source>
        <dbReference type="EMBL" id="TXR52776.1"/>
    </source>
</evidence>